<evidence type="ECO:0008006" key="4">
    <source>
        <dbReference type="Google" id="ProtNLM"/>
    </source>
</evidence>
<gene>
    <name evidence="2" type="ORF">GCM10020260_12640</name>
</gene>
<sequence>MNALTTSTQILAAGGDGGAGGFDPFILIMIAILAIFMILTFRRGKKMKDAQAAAVSGAVVGAEVATAGGMVGTVVLRDEERQRVSLEFSSGDRVDVQLAAVQHVLTPAPSPEAADGQSTDEDHS</sequence>
<evidence type="ECO:0000313" key="3">
    <source>
        <dbReference type="Proteomes" id="UP001501736"/>
    </source>
</evidence>
<organism evidence="2 3">
    <name type="scientific">Nesterenkonia halobia</name>
    <dbReference type="NCBI Taxonomy" id="37922"/>
    <lineage>
        <taxon>Bacteria</taxon>
        <taxon>Bacillati</taxon>
        <taxon>Actinomycetota</taxon>
        <taxon>Actinomycetes</taxon>
        <taxon>Micrococcales</taxon>
        <taxon>Micrococcaceae</taxon>
        <taxon>Nesterenkonia</taxon>
    </lineage>
</organism>
<dbReference type="Proteomes" id="UP001501736">
    <property type="component" value="Unassembled WGS sequence"/>
</dbReference>
<reference evidence="3" key="1">
    <citation type="journal article" date="2019" name="Int. J. Syst. Evol. Microbiol.">
        <title>The Global Catalogue of Microorganisms (GCM) 10K type strain sequencing project: providing services to taxonomists for standard genome sequencing and annotation.</title>
        <authorList>
            <consortium name="The Broad Institute Genomics Platform"/>
            <consortium name="The Broad Institute Genome Sequencing Center for Infectious Disease"/>
            <person name="Wu L."/>
            <person name="Ma J."/>
        </authorList>
    </citation>
    <scope>NUCLEOTIDE SEQUENCE [LARGE SCALE GENOMIC DNA]</scope>
    <source>
        <strain evidence="3">JCM 11483</strain>
    </source>
</reference>
<proteinExistence type="predicted"/>
<comment type="caution">
    <text evidence="2">The sequence shown here is derived from an EMBL/GenBank/DDBJ whole genome shotgun (WGS) entry which is preliminary data.</text>
</comment>
<dbReference type="SMART" id="SM01323">
    <property type="entry name" value="YajC"/>
    <property type="match status" value="1"/>
</dbReference>
<keyword evidence="3" id="KW-1185">Reference proteome</keyword>
<name>A0ABP6RDG8_9MICC</name>
<evidence type="ECO:0000256" key="1">
    <source>
        <dbReference type="SAM" id="Phobius"/>
    </source>
</evidence>
<dbReference type="InterPro" id="IPR003849">
    <property type="entry name" value="Preprotein_translocase_YajC"/>
</dbReference>
<evidence type="ECO:0000313" key="2">
    <source>
        <dbReference type="EMBL" id="GAA3283598.1"/>
    </source>
</evidence>
<dbReference type="Pfam" id="PF02699">
    <property type="entry name" value="YajC"/>
    <property type="match status" value="1"/>
</dbReference>
<keyword evidence="1" id="KW-0812">Transmembrane</keyword>
<feature type="transmembrane region" description="Helical" evidence="1">
    <location>
        <begin position="24"/>
        <end position="41"/>
    </location>
</feature>
<keyword evidence="1" id="KW-0472">Membrane</keyword>
<dbReference type="RefSeq" id="WP_344719359.1">
    <property type="nucleotide sequence ID" value="NZ_BAAAYG010000004.1"/>
</dbReference>
<protein>
    <recommendedName>
        <fullName evidence="4">Preprotein translocase subunit YajC</fullName>
    </recommendedName>
</protein>
<keyword evidence="1" id="KW-1133">Transmembrane helix</keyword>
<dbReference type="EMBL" id="BAAAYG010000004">
    <property type="protein sequence ID" value="GAA3283598.1"/>
    <property type="molecule type" value="Genomic_DNA"/>
</dbReference>
<accession>A0ABP6RDG8</accession>